<keyword evidence="1" id="KW-0472">Membrane</keyword>
<dbReference type="GO" id="GO:0020037">
    <property type="term" value="F:heme binding"/>
    <property type="evidence" value="ECO:0007669"/>
    <property type="project" value="InterPro"/>
</dbReference>
<dbReference type="Pfam" id="PF00067">
    <property type="entry name" value="p450"/>
    <property type="match status" value="1"/>
</dbReference>
<dbReference type="Proteomes" id="UP000316621">
    <property type="component" value="Chromosome 2"/>
</dbReference>
<dbReference type="Gene3D" id="1.10.630.10">
    <property type="entry name" value="Cytochrome P450"/>
    <property type="match status" value="1"/>
</dbReference>
<dbReference type="AlphaFoldDB" id="A0A4Y7IQB3"/>
<dbReference type="GO" id="GO:0005506">
    <property type="term" value="F:iron ion binding"/>
    <property type="evidence" value="ECO:0007669"/>
    <property type="project" value="InterPro"/>
</dbReference>
<name>A0A4Y7IQB3_PAPSO</name>
<dbReference type="GO" id="GO:0016705">
    <property type="term" value="F:oxidoreductase activity, acting on paired donors, with incorporation or reduction of molecular oxygen"/>
    <property type="evidence" value="ECO:0007669"/>
    <property type="project" value="InterPro"/>
</dbReference>
<organism evidence="2 3">
    <name type="scientific">Papaver somniferum</name>
    <name type="common">Opium poppy</name>
    <dbReference type="NCBI Taxonomy" id="3469"/>
    <lineage>
        <taxon>Eukaryota</taxon>
        <taxon>Viridiplantae</taxon>
        <taxon>Streptophyta</taxon>
        <taxon>Embryophyta</taxon>
        <taxon>Tracheophyta</taxon>
        <taxon>Spermatophyta</taxon>
        <taxon>Magnoliopsida</taxon>
        <taxon>Ranunculales</taxon>
        <taxon>Papaveraceae</taxon>
        <taxon>Papaveroideae</taxon>
        <taxon>Papaver</taxon>
    </lineage>
</organism>
<gene>
    <name evidence="2" type="ORF">C5167_018334</name>
</gene>
<dbReference type="InterPro" id="IPR036396">
    <property type="entry name" value="Cyt_P450_sf"/>
</dbReference>
<feature type="transmembrane region" description="Helical" evidence="1">
    <location>
        <begin position="12"/>
        <end position="33"/>
    </location>
</feature>
<dbReference type="InterPro" id="IPR001128">
    <property type="entry name" value="Cyt_P450"/>
</dbReference>
<keyword evidence="1" id="KW-1133">Transmembrane helix</keyword>
<dbReference type="GO" id="GO:0004497">
    <property type="term" value="F:monooxygenase activity"/>
    <property type="evidence" value="ECO:0007669"/>
    <property type="project" value="InterPro"/>
</dbReference>
<proteinExistence type="predicted"/>
<dbReference type="PANTHER" id="PTHR24299:SF58">
    <property type="entry name" value="CYTOCHROME P450"/>
    <property type="match status" value="1"/>
</dbReference>
<keyword evidence="3" id="KW-1185">Reference proteome</keyword>
<evidence type="ECO:0008006" key="4">
    <source>
        <dbReference type="Google" id="ProtNLM"/>
    </source>
</evidence>
<dbReference type="PANTHER" id="PTHR24299">
    <property type="entry name" value="CYTOCHROME P450 FAMILY 1"/>
    <property type="match status" value="1"/>
</dbReference>
<reference evidence="2 3" key="1">
    <citation type="journal article" date="2018" name="Science">
        <title>The opium poppy genome and morphinan production.</title>
        <authorList>
            <person name="Guo L."/>
            <person name="Winzer T."/>
            <person name="Yang X."/>
            <person name="Li Y."/>
            <person name="Ning Z."/>
            <person name="He Z."/>
            <person name="Teodor R."/>
            <person name="Lu Y."/>
            <person name="Bowser T.A."/>
            <person name="Graham I.A."/>
            <person name="Ye K."/>
        </authorList>
    </citation>
    <scope>NUCLEOTIDE SEQUENCE [LARGE SCALE GENOMIC DNA]</scope>
    <source>
        <strain evidence="3">cv. HN1</strain>
        <tissue evidence="2">Leaves</tissue>
    </source>
</reference>
<protein>
    <recommendedName>
        <fullName evidence="4">Cytochrome P450</fullName>
    </recommendedName>
</protein>
<evidence type="ECO:0000256" key="1">
    <source>
        <dbReference type="SAM" id="Phobius"/>
    </source>
</evidence>
<sequence length="174" mass="20019">MENHNSIDDMFVWKAIFLAAAAPLLLLLVHSFLSWKNKTNSRRLPPVPSGWPLIGNLFIRNLLNLGDNYKAPHKILVELQKEYGPIFMLRMVAMNVLVIGSADAAMELFKSHDQALINRHPNQALQASIDDNATPWSPYGPIWRMNRRLYATFFSRKTMNNTLGKRRQFVDQMI</sequence>
<dbReference type="GO" id="GO:0033075">
    <property type="term" value="P:isoquinoline alkaloid biosynthetic process"/>
    <property type="evidence" value="ECO:0007669"/>
    <property type="project" value="UniProtKB-ARBA"/>
</dbReference>
<dbReference type="OMA" id="SINIMVV"/>
<accession>A0A4Y7IQB3</accession>
<evidence type="ECO:0000313" key="2">
    <source>
        <dbReference type="EMBL" id="RZC49901.1"/>
    </source>
</evidence>
<keyword evidence="1" id="KW-0812">Transmembrane</keyword>
<dbReference type="SUPFAM" id="SSF48264">
    <property type="entry name" value="Cytochrome P450"/>
    <property type="match status" value="1"/>
</dbReference>
<dbReference type="Gramene" id="RZC49901">
    <property type="protein sequence ID" value="RZC49901"/>
    <property type="gene ID" value="C5167_018334"/>
</dbReference>
<evidence type="ECO:0000313" key="3">
    <source>
        <dbReference type="Proteomes" id="UP000316621"/>
    </source>
</evidence>
<dbReference type="EMBL" id="CM010716">
    <property type="protein sequence ID" value="RZC49901.1"/>
    <property type="molecule type" value="Genomic_DNA"/>
</dbReference>